<evidence type="ECO:0000256" key="2">
    <source>
        <dbReference type="ARBA" id="ARBA00004123"/>
    </source>
</evidence>
<evidence type="ECO:0000256" key="12">
    <source>
        <dbReference type="ARBA" id="ARBA00023242"/>
    </source>
</evidence>
<dbReference type="GO" id="GO:0003677">
    <property type="term" value="F:DNA binding"/>
    <property type="evidence" value="ECO:0007669"/>
    <property type="project" value="UniProtKB-KW"/>
</dbReference>
<feature type="domain" description="C2H2-type" evidence="14">
    <location>
        <begin position="367"/>
        <end position="394"/>
    </location>
</feature>
<comment type="function">
    <text evidence="1">Gap class segmentation protein that controls development of head structures.</text>
</comment>
<dbReference type="PANTHER" id="PTHR24392:SF49">
    <property type="entry name" value="PROTEIN HUNCHBACK"/>
    <property type="match status" value="1"/>
</dbReference>
<keyword evidence="8" id="KW-0677">Repeat</keyword>
<keyword evidence="5" id="KW-0217">Developmental protein</keyword>
<dbReference type="FunFam" id="3.30.160.60:FF:002203">
    <property type="entry name" value="Zinc finger protein 142-like Protein"/>
    <property type="match status" value="2"/>
</dbReference>
<keyword evidence="9 13" id="KW-0863">Zinc-finger</keyword>
<dbReference type="SMART" id="SM00355">
    <property type="entry name" value="ZnF_C2H2"/>
    <property type="match status" value="11"/>
</dbReference>
<evidence type="ECO:0000256" key="8">
    <source>
        <dbReference type="ARBA" id="ARBA00022737"/>
    </source>
</evidence>
<dbReference type="PROSITE" id="PS50157">
    <property type="entry name" value="ZINC_FINGER_C2H2_2"/>
    <property type="match status" value="5"/>
</dbReference>
<reference evidence="15 16" key="1">
    <citation type="journal article" date="2023" name="Insect Mol. Biol.">
        <title>Genome sequencing provides insights into the evolution of gene families encoding plant cell wall-degrading enzymes in longhorned beetles.</title>
        <authorList>
            <person name="Shin N.R."/>
            <person name="Okamura Y."/>
            <person name="Kirsch R."/>
            <person name="Pauchet Y."/>
        </authorList>
    </citation>
    <scope>NUCLEOTIDE SEQUENCE [LARGE SCALE GENOMIC DNA]</scope>
    <source>
        <strain evidence="15">EAD_L_NR</strain>
    </source>
</reference>
<feature type="domain" description="C2H2-type" evidence="14">
    <location>
        <begin position="398"/>
        <end position="425"/>
    </location>
</feature>
<evidence type="ECO:0000256" key="10">
    <source>
        <dbReference type="ARBA" id="ARBA00022833"/>
    </source>
</evidence>
<sequence length="619" mass="73653">MGARGICELCCNEFSEDNLEEILDVTRKMLTILLFQVNMDKRIRAMICRYCSDMVKVLFEFKSACFNTNDFISPFVDELESDRVSLKEVFIRENGDKVATDTLHNWNVCRLCMEVVDIGGICLDGKDSHANLVKNLIERCIPEVDVNNTRNNTVCDACIEYMTNYSDFLDSCTGVEKKIKYDCVQNGTDANDRAMENLNLLSGDEETFSEGETGYQIKTEEIDIKSYQFESLQRSTVDNKRPEYEVQEDDNTESTLSSSSLCRLAVTKVPTKSDRRFECDFCDLKTKYKIVLKRHMLSHKDPLKVKWFQCDSCDYKTIHSRYLKNHMVNHKNPSEIKCESCDYKAKEKSRLKRHILIHKELLDVERFQCDLCDYKTVQKRYLKNHMLTHKEPSEIKWFKCDLCDYKGKLKQQLKRHMVNHMERREKKWFTCDSCDYKSIHKQNLKTHMVTHKDPSERKWFRCDLCDLKTRCRFYLKKHMLFHNESSVSEWLQCDLCDYKTVHKQYLQKHMLTHKDSSEIKWFECYSCDFKAREKRHIKQHTLIHKDPLKVDRFRCDLCDYKTIQKRYLKNHMMIHKDPSEIRWFECDLCDYKAKIATNLKRHKSIHIRNRQTDPGDGLV</sequence>
<feature type="domain" description="C2H2-type" evidence="14">
    <location>
        <begin position="584"/>
        <end position="611"/>
    </location>
</feature>
<evidence type="ECO:0000256" key="9">
    <source>
        <dbReference type="ARBA" id="ARBA00022771"/>
    </source>
</evidence>
<evidence type="ECO:0000256" key="7">
    <source>
        <dbReference type="ARBA" id="ARBA00022723"/>
    </source>
</evidence>
<comment type="caution">
    <text evidence="15">The sequence shown here is derived from an EMBL/GenBank/DDBJ whole genome shotgun (WGS) entry which is preliminary data.</text>
</comment>
<dbReference type="FunFam" id="3.30.160.60:FF:000446">
    <property type="entry name" value="Zinc finger protein"/>
    <property type="match status" value="1"/>
</dbReference>
<dbReference type="PANTHER" id="PTHR24392">
    <property type="entry name" value="ZINC FINGER PROTEIN"/>
    <property type="match status" value="1"/>
</dbReference>
<dbReference type="EMBL" id="JANEYG010000089">
    <property type="protein sequence ID" value="KAJ8913731.1"/>
    <property type="molecule type" value="Genomic_DNA"/>
</dbReference>
<evidence type="ECO:0000256" key="4">
    <source>
        <dbReference type="ARBA" id="ARBA00013638"/>
    </source>
</evidence>
<dbReference type="GO" id="GO:0035282">
    <property type="term" value="P:segmentation"/>
    <property type="evidence" value="ECO:0007669"/>
    <property type="project" value="UniProtKB-KW"/>
</dbReference>
<evidence type="ECO:0000256" key="13">
    <source>
        <dbReference type="PROSITE-ProRule" id="PRU00042"/>
    </source>
</evidence>
<evidence type="ECO:0000256" key="11">
    <source>
        <dbReference type="ARBA" id="ARBA00023125"/>
    </source>
</evidence>
<dbReference type="Proteomes" id="UP001159042">
    <property type="component" value="Unassembled WGS sequence"/>
</dbReference>
<dbReference type="SMART" id="SM00868">
    <property type="entry name" value="zf-AD"/>
    <property type="match status" value="2"/>
</dbReference>
<proteinExistence type="inferred from homology"/>
<feature type="domain" description="C2H2-type" evidence="14">
    <location>
        <begin position="429"/>
        <end position="456"/>
    </location>
</feature>
<evidence type="ECO:0000256" key="3">
    <source>
        <dbReference type="ARBA" id="ARBA00007746"/>
    </source>
</evidence>
<comment type="subcellular location">
    <subcellularLocation>
        <location evidence="2">Nucleus</location>
    </subcellularLocation>
</comment>
<organism evidence="15 16">
    <name type="scientific">Exocentrus adspersus</name>
    <dbReference type="NCBI Taxonomy" id="1586481"/>
    <lineage>
        <taxon>Eukaryota</taxon>
        <taxon>Metazoa</taxon>
        <taxon>Ecdysozoa</taxon>
        <taxon>Arthropoda</taxon>
        <taxon>Hexapoda</taxon>
        <taxon>Insecta</taxon>
        <taxon>Pterygota</taxon>
        <taxon>Neoptera</taxon>
        <taxon>Endopterygota</taxon>
        <taxon>Coleoptera</taxon>
        <taxon>Polyphaga</taxon>
        <taxon>Cucujiformia</taxon>
        <taxon>Chrysomeloidea</taxon>
        <taxon>Cerambycidae</taxon>
        <taxon>Lamiinae</taxon>
        <taxon>Acanthocinini</taxon>
        <taxon>Exocentrus</taxon>
    </lineage>
</organism>
<evidence type="ECO:0000256" key="6">
    <source>
        <dbReference type="ARBA" id="ARBA00022492"/>
    </source>
</evidence>
<dbReference type="GO" id="GO:0005634">
    <property type="term" value="C:nucleus"/>
    <property type="evidence" value="ECO:0007669"/>
    <property type="project" value="UniProtKB-SubCell"/>
</dbReference>
<dbReference type="GO" id="GO:0008270">
    <property type="term" value="F:zinc ion binding"/>
    <property type="evidence" value="ECO:0007669"/>
    <property type="project" value="UniProtKB-KW"/>
</dbReference>
<evidence type="ECO:0000313" key="16">
    <source>
        <dbReference type="Proteomes" id="UP001159042"/>
    </source>
</evidence>
<evidence type="ECO:0000313" key="15">
    <source>
        <dbReference type="EMBL" id="KAJ8913731.1"/>
    </source>
</evidence>
<protein>
    <recommendedName>
        <fullName evidence="4">Protein hunchback</fullName>
    </recommendedName>
</protein>
<feature type="domain" description="C2H2-type" evidence="14">
    <location>
        <begin position="553"/>
        <end position="580"/>
    </location>
</feature>
<keyword evidence="12" id="KW-0539">Nucleus</keyword>
<dbReference type="AlphaFoldDB" id="A0AAV8VIL4"/>
<evidence type="ECO:0000259" key="14">
    <source>
        <dbReference type="PROSITE" id="PS50157"/>
    </source>
</evidence>
<keyword evidence="6" id="KW-0302">Gap protein</keyword>
<dbReference type="InterPro" id="IPR036236">
    <property type="entry name" value="Znf_C2H2_sf"/>
</dbReference>
<evidence type="ECO:0000256" key="5">
    <source>
        <dbReference type="ARBA" id="ARBA00022473"/>
    </source>
</evidence>
<dbReference type="Gene3D" id="3.30.160.60">
    <property type="entry name" value="Classic Zinc Finger"/>
    <property type="match status" value="5"/>
</dbReference>
<keyword evidence="16" id="KW-1185">Reference proteome</keyword>
<gene>
    <name evidence="15" type="ORF">NQ315_007448</name>
</gene>
<name>A0AAV8VIL4_9CUCU</name>
<dbReference type="Pfam" id="PF00096">
    <property type="entry name" value="zf-C2H2"/>
    <property type="match status" value="2"/>
</dbReference>
<accession>A0AAV8VIL4</accession>
<dbReference type="InterPro" id="IPR013087">
    <property type="entry name" value="Znf_C2H2_type"/>
</dbReference>
<dbReference type="InterPro" id="IPR012934">
    <property type="entry name" value="Znf_AD"/>
</dbReference>
<keyword evidence="7" id="KW-0479">Metal-binding</keyword>
<keyword evidence="11" id="KW-0238">DNA-binding</keyword>
<comment type="similarity">
    <text evidence="3">Belongs to the hunchback C2H2-type zinc-finger protein family.</text>
</comment>
<keyword evidence="10" id="KW-0862">Zinc</keyword>
<dbReference type="SUPFAM" id="SSF57667">
    <property type="entry name" value="beta-beta-alpha zinc fingers"/>
    <property type="match status" value="5"/>
</dbReference>
<evidence type="ECO:0000256" key="1">
    <source>
        <dbReference type="ARBA" id="ARBA00003983"/>
    </source>
</evidence>